<reference evidence="6 7" key="1">
    <citation type="submission" date="2024-06" db="EMBL/GenBank/DDBJ databases">
        <title>The Natural Products Discovery Center: Release of the First 8490 Sequenced Strains for Exploring Actinobacteria Biosynthetic Diversity.</title>
        <authorList>
            <person name="Kalkreuter E."/>
            <person name="Kautsar S.A."/>
            <person name="Yang D."/>
            <person name="Bader C.D."/>
            <person name="Teijaro C.N."/>
            <person name="Fluegel L."/>
            <person name="Davis C.M."/>
            <person name="Simpson J.R."/>
            <person name="Lauterbach L."/>
            <person name="Steele A.D."/>
            <person name="Gui C."/>
            <person name="Meng S."/>
            <person name="Li G."/>
            <person name="Viehrig K."/>
            <person name="Ye F."/>
            <person name="Su P."/>
            <person name="Kiefer A.F."/>
            <person name="Nichols A."/>
            <person name="Cepeda A.J."/>
            <person name="Yan W."/>
            <person name="Fan B."/>
            <person name="Jiang Y."/>
            <person name="Adhikari A."/>
            <person name="Zheng C.-J."/>
            <person name="Schuster L."/>
            <person name="Cowan T.M."/>
            <person name="Smanski M.J."/>
            <person name="Chevrette M.G."/>
            <person name="De Carvalho L.P.S."/>
            <person name="Shen B."/>
        </authorList>
    </citation>
    <scope>NUCLEOTIDE SEQUENCE [LARGE SCALE GENOMIC DNA]</scope>
    <source>
        <strain evidence="6 7">NPDC005137</strain>
    </source>
</reference>
<organism evidence="6 7">
    <name type="scientific">Streptomyces sp. 900116325</name>
    <dbReference type="NCBI Taxonomy" id="3154295"/>
    <lineage>
        <taxon>Bacteria</taxon>
        <taxon>Bacillati</taxon>
        <taxon>Actinomycetota</taxon>
        <taxon>Actinomycetes</taxon>
        <taxon>Kitasatosporales</taxon>
        <taxon>Streptomycetaceae</taxon>
        <taxon>Streptomyces</taxon>
    </lineage>
</organism>
<keyword evidence="2 4" id="KW-0067">ATP-binding</keyword>
<proteinExistence type="inferred from homology"/>
<dbReference type="SUPFAM" id="SSF100920">
    <property type="entry name" value="Heat shock protein 70kD (HSP70), peptide-binding domain"/>
    <property type="match status" value="1"/>
</dbReference>
<dbReference type="InterPro" id="IPR043129">
    <property type="entry name" value="ATPase_NBD"/>
</dbReference>
<evidence type="ECO:0000256" key="2">
    <source>
        <dbReference type="ARBA" id="ARBA00022840"/>
    </source>
</evidence>
<dbReference type="Pfam" id="PF00012">
    <property type="entry name" value="HSP70"/>
    <property type="match status" value="1"/>
</dbReference>
<dbReference type="EMBL" id="JBEXIP010000038">
    <property type="protein sequence ID" value="MET8437450.1"/>
    <property type="molecule type" value="Genomic_DNA"/>
</dbReference>
<feature type="region of interest" description="Disordered" evidence="5">
    <location>
        <begin position="528"/>
        <end position="570"/>
    </location>
</feature>
<comment type="caution">
    <text evidence="6">The sequence shown here is derived from an EMBL/GenBank/DDBJ whole genome shotgun (WGS) entry which is preliminary data.</text>
</comment>
<dbReference type="SUPFAM" id="SSF53067">
    <property type="entry name" value="Actin-like ATPase domain"/>
    <property type="match status" value="2"/>
</dbReference>
<keyword evidence="7" id="KW-1185">Reference proteome</keyword>
<name>A0ABV2UHY0_9ACTN</name>
<evidence type="ECO:0000313" key="6">
    <source>
        <dbReference type="EMBL" id="MET8437450.1"/>
    </source>
</evidence>
<evidence type="ECO:0000256" key="3">
    <source>
        <dbReference type="ARBA" id="ARBA00023186"/>
    </source>
</evidence>
<evidence type="ECO:0000256" key="1">
    <source>
        <dbReference type="ARBA" id="ARBA00022741"/>
    </source>
</evidence>
<dbReference type="Gene3D" id="3.90.640.10">
    <property type="entry name" value="Actin, Chain A, domain 4"/>
    <property type="match status" value="1"/>
</dbReference>
<comment type="similarity">
    <text evidence="4">Belongs to the heat shock protein 70 family.</text>
</comment>
<dbReference type="InterPro" id="IPR029047">
    <property type="entry name" value="HSP70_peptide-bd_sf"/>
</dbReference>
<dbReference type="PRINTS" id="PR00301">
    <property type="entry name" value="HEATSHOCK70"/>
</dbReference>
<protein>
    <submittedName>
        <fullName evidence="6">Hsp70 family protein</fullName>
    </submittedName>
</protein>
<dbReference type="InterPro" id="IPR013126">
    <property type="entry name" value="Hsp_70_fam"/>
</dbReference>
<accession>A0ABV2UHY0</accession>
<dbReference type="Gene3D" id="3.30.420.40">
    <property type="match status" value="2"/>
</dbReference>
<keyword evidence="3" id="KW-0143">Chaperone</keyword>
<dbReference type="Proteomes" id="UP001550044">
    <property type="component" value="Unassembled WGS sequence"/>
</dbReference>
<sequence>MTYGIDFGTSNSVVARYNGDSTEVLPVDGGSLPAQWREPEFEDLFPSVLSVRDFDRTLCFGWAAKTTTGEPVDAVKRMLGTRSAGTEQIDDESLFLEEHHVWIGGEPFRSTAAAAALFAQMKAAASRHLLDLSEAVVTVPALATGGARYRTRAAARLAGIKVKALLNEPTAAAISYATDVDIPGRLLIFDWGGGTIDVTVLHYDGKYFEELTSRGIAALGGLEFDEALARIFLRQLGQVPEKLTLQERNRWRRDVELTKIALSRRDIGEVPFDLPALGTSLTVSRNEYAAAVAPLIDRAMQPLEQCLDDLGVGPGEIDAVLMIGGTSQIPEARDAVGSILGTDRIVDAGLCHPMTAVARGAAVYSAALDNHMDRERFSLVTNYDLGTAIAAGARKGFVPIIKRNRTLAARGEGRFTPARPNAGSVKVEIIEGEAGYAADSDRAFPLGTLEVRLPRPERDPERNAVIVDFRYDHSGILRVKVTHEITKRVLMEQEIDSFGKDGTPLQQGLEGELDRLLAHAEVPFVGGSSRAPNVAETTNSHPAAPEFRAVAEPQGRDDDLSVNGVPQNRI</sequence>
<keyword evidence="1 4" id="KW-0547">Nucleotide-binding</keyword>
<evidence type="ECO:0000313" key="7">
    <source>
        <dbReference type="Proteomes" id="UP001550044"/>
    </source>
</evidence>
<dbReference type="Gene3D" id="2.60.34.10">
    <property type="entry name" value="Substrate Binding Domain Of DNAk, Chain A, domain 1"/>
    <property type="match status" value="1"/>
</dbReference>
<dbReference type="PANTHER" id="PTHR19375">
    <property type="entry name" value="HEAT SHOCK PROTEIN 70KDA"/>
    <property type="match status" value="1"/>
</dbReference>
<evidence type="ECO:0000256" key="5">
    <source>
        <dbReference type="SAM" id="MobiDB-lite"/>
    </source>
</evidence>
<dbReference type="RefSeq" id="WP_356712104.1">
    <property type="nucleotide sequence ID" value="NZ_JBEXIP010000038.1"/>
</dbReference>
<gene>
    <name evidence="6" type="ORF">ABZV61_32800</name>
</gene>
<evidence type="ECO:0000256" key="4">
    <source>
        <dbReference type="RuleBase" id="RU003322"/>
    </source>
</evidence>